<feature type="transmembrane region" description="Helical" evidence="1">
    <location>
        <begin position="349"/>
        <end position="373"/>
    </location>
</feature>
<feature type="transmembrane region" description="Helical" evidence="1">
    <location>
        <begin position="385"/>
        <end position="403"/>
    </location>
</feature>
<proteinExistence type="predicted"/>
<keyword evidence="1" id="KW-1133">Transmembrane helix</keyword>
<keyword evidence="4" id="KW-1185">Reference proteome</keyword>
<feature type="transmembrane region" description="Helical" evidence="1">
    <location>
        <begin position="314"/>
        <end position="337"/>
    </location>
</feature>
<feature type="chain" id="PRO_5047278571" evidence="2">
    <location>
        <begin position="23"/>
        <end position="407"/>
    </location>
</feature>
<feature type="transmembrane region" description="Helical" evidence="1">
    <location>
        <begin position="186"/>
        <end position="210"/>
    </location>
</feature>
<dbReference type="Proteomes" id="UP001159427">
    <property type="component" value="Unassembled WGS sequence"/>
</dbReference>
<dbReference type="EMBL" id="CALNXI010002434">
    <property type="protein sequence ID" value="CAH3187627.1"/>
    <property type="molecule type" value="Genomic_DNA"/>
</dbReference>
<sequence>MRSIRLLFLQAVVIGFARHTKGTATRHCPKFTSCIDSYADIYKSLASEENSFNIESALYPAMMPSSLVVKVEFITHNETSVAIYTWSLNCLYVAIPPQVLQLLSLGSVLVEPRTQELKICIPYFCKNFSSTKEQNDLMRDVLAALQDLAVRPEIRDPRLNTVECVIEGHETDIMATGPRRSSYITAILWCAFLFSFWAGPFIAEVIIGVLKGENNESLYCCSVVCLFHILFCIEIVILVFVFRFSISGNAPKDIYITLGPLILEGIVLTCLEKCPCCECNSCNACIKAVIRFSVTLTVYHFCWLVIGIMINPVWGLAVCLMACIFVLALTFILYQIFKLEDLQCSGRCIKHIFICFGTFCGGCSFVVLAVLAGQSFYGRESADELVKTVLLYVISGFISWLSWKSRN</sequence>
<evidence type="ECO:0000256" key="2">
    <source>
        <dbReference type="SAM" id="SignalP"/>
    </source>
</evidence>
<evidence type="ECO:0000313" key="4">
    <source>
        <dbReference type="Proteomes" id="UP001159427"/>
    </source>
</evidence>
<organism evidence="3 4">
    <name type="scientific">Porites evermanni</name>
    <dbReference type="NCBI Taxonomy" id="104178"/>
    <lineage>
        <taxon>Eukaryota</taxon>
        <taxon>Metazoa</taxon>
        <taxon>Cnidaria</taxon>
        <taxon>Anthozoa</taxon>
        <taxon>Hexacorallia</taxon>
        <taxon>Scleractinia</taxon>
        <taxon>Fungiina</taxon>
        <taxon>Poritidae</taxon>
        <taxon>Porites</taxon>
    </lineage>
</organism>
<feature type="transmembrane region" description="Helical" evidence="1">
    <location>
        <begin position="217"/>
        <end position="242"/>
    </location>
</feature>
<name>A0ABN8S7D2_9CNID</name>
<reference evidence="3 4" key="1">
    <citation type="submission" date="2022-05" db="EMBL/GenBank/DDBJ databases">
        <authorList>
            <consortium name="Genoscope - CEA"/>
            <person name="William W."/>
        </authorList>
    </citation>
    <scope>NUCLEOTIDE SEQUENCE [LARGE SCALE GENOMIC DNA]</scope>
</reference>
<gene>
    <name evidence="3" type="ORF">PEVE_00017812</name>
</gene>
<feature type="transmembrane region" description="Helical" evidence="1">
    <location>
        <begin position="288"/>
        <end position="308"/>
    </location>
</feature>
<keyword evidence="1" id="KW-0472">Membrane</keyword>
<protein>
    <submittedName>
        <fullName evidence="3">Uncharacterized protein</fullName>
    </submittedName>
</protein>
<evidence type="ECO:0000256" key="1">
    <source>
        <dbReference type="SAM" id="Phobius"/>
    </source>
</evidence>
<accession>A0ABN8S7D2</accession>
<evidence type="ECO:0000313" key="3">
    <source>
        <dbReference type="EMBL" id="CAH3187627.1"/>
    </source>
</evidence>
<feature type="signal peptide" evidence="2">
    <location>
        <begin position="1"/>
        <end position="22"/>
    </location>
</feature>
<keyword evidence="1" id="KW-0812">Transmembrane</keyword>
<keyword evidence="2" id="KW-0732">Signal</keyword>
<comment type="caution">
    <text evidence="3">The sequence shown here is derived from an EMBL/GenBank/DDBJ whole genome shotgun (WGS) entry which is preliminary data.</text>
</comment>